<dbReference type="Gene3D" id="2.60.40.10">
    <property type="entry name" value="Immunoglobulins"/>
    <property type="match status" value="1"/>
</dbReference>
<sequence length="515" mass="59536">MLHFHKSLISLIFLFLGISHAVISQDAPKRELRAAWIATVENIDWPSQKGLPAAQQQAEYVALLDTLKAAGMNAVIMQIRPTADAFYPSSYEPWSAYLTGKQGEAPSPYYNPLEFMINEARKRGMEFHGWFNPYRASNNKEFIPSADHPLVQHPEWFVQYGGKWYYDPGIPAAQEFVLQSIIEVVKHYDMDAVHFDDYFYPYKIANEAFPDSSSYANFGKRFDDLEDWRRYNVDYFVEELSKRIKAEKPLMKFGISPFGVWRNQDKDPLGSATRAGQTNYDDLYADVLKWLREGWIDYVTPQIYWHIGFELAEYKTLVKWWAENSYGRHVYIGQGVYRVGQKGWEDKNEVVNQIQYNRTFPEVKGSMFFSAKTIAGNKENVNSQLTKAYPNPALPPEMPWIDQQAPQSVQTVKAKGSPASGITLNWEANLDGDASYFVIYRFEEDEKVDTSNPNKIYRTVQKGPYALQEWKDNLVNKRSNYTYCITAVDRLHNESEPSRPIKIVTKGKRKVIKTQ</sequence>
<evidence type="ECO:0000313" key="3">
    <source>
        <dbReference type="EMBL" id="MBD8487921.1"/>
    </source>
</evidence>
<protein>
    <submittedName>
        <fullName evidence="3">Family 10 glycosylhydrolase</fullName>
    </submittedName>
</protein>
<evidence type="ECO:0000256" key="1">
    <source>
        <dbReference type="ARBA" id="ARBA00022729"/>
    </source>
</evidence>
<keyword evidence="4" id="KW-1185">Reference proteome</keyword>
<feature type="domain" description="Glycosyl hydrolase-like 10" evidence="2">
    <location>
        <begin position="31"/>
        <end position="342"/>
    </location>
</feature>
<dbReference type="SUPFAM" id="SSF51445">
    <property type="entry name" value="(Trans)glycosidases"/>
    <property type="match status" value="1"/>
</dbReference>
<dbReference type="Gene3D" id="3.20.20.80">
    <property type="entry name" value="Glycosidases"/>
    <property type="match status" value="1"/>
</dbReference>
<dbReference type="InterPro" id="IPR013783">
    <property type="entry name" value="Ig-like_fold"/>
</dbReference>
<proteinExistence type="predicted"/>
<comment type="caution">
    <text evidence="3">The sequence shown here is derived from an EMBL/GenBank/DDBJ whole genome shotgun (WGS) entry which is preliminary data.</text>
</comment>
<dbReference type="Pfam" id="PF02638">
    <property type="entry name" value="GHL10"/>
    <property type="match status" value="1"/>
</dbReference>
<dbReference type="InterPro" id="IPR017853">
    <property type="entry name" value="GH"/>
</dbReference>
<dbReference type="Proteomes" id="UP000647133">
    <property type="component" value="Unassembled WGS sequence"/>
</dbReference>
<dbReference type="PANTHER" id="PTHR43405">
    <property type="entry name" value="GLYCOSYL HYDROLASE DIGH"/>
    <property type="match status" value="1"/>
</dbReference>
<organism evidence="3 4">
    <name type="scientific">Echinicola arenosa</name>
    <dbReference type="NCBI Taxonomy" id="2774144"/>
    <lineage>
        <taxon>Bacteria</taxon>
        <taxon>Pseudomonadati</taxon>
        <taxon>Bacteroidota</taxon>
        <taxon>Cytophagia</taxon>
        <taxon>Cytophagales</taxon>
        <taxon>Cyclobacteriaceae</taxon>
        <taxon>Echinicola</taxon>
    </lineage>
</organism>
<evidence type="ECO:0000259" key="2">
    <source>
        <dbReference type="Pfam" id="PF02638"/>
    </source>
</evidence>
<reference evidence="3 4" key="1">
    <citation type="submission" date="2020-09" db="EMBL/GenBank/DDBJ databases">
        <title>Echinicola sp. CAU 1574 isolated from sand of Sido Beach.</title>
        <authorList>
            <person name="Kim W."/>
        </authorList>
    </citation>
    <scope>NUCLEOTIDE SEQUENCE [LARGE SCALE GENOMIC DNA]</scope>
    <source>
        <strain evidence="3 4">CAU 1574</strain>
    </source>
</reference>
<dbReference type="PANTHER" id="PTHR43405:SF1">
    <property type="entry name" value="GLYCOSYL HYDROLASE DIGH"/>
    <property type="match status" value="1"/>
</dbReference>
<name>A0ABR9AGQ7_9BACT</name>
<gene>
    <name evidence="3" type="ORF">IFO69_04075</name>
</gene>
<dbReference type="InterPro" id="IPR003790">
    <property type="entry name" value="GHL10"/>
</dbReference>
<keyword evidence="1" id="KW-0732">Signal</keyword>
<dbReference type="InterPro" id="IPR052177">
    <property type="entry name" value="Divisome_Glycosyl_Hydrolase"/>
</dbReference>
<dbReference type="RefSeq" id="WP_192008569.1">
    <property type="nucleotide sequence ID" value="NZ_JACYTQ010000001.1"/>
</dbReference>
<dbReference type="EMBL" id="JACYTQ010000001">
    <property type="protein sequence ID" value="MBD8487921.1"/>
    <property type="molecule type" value="Genomic_DNA"/>
</dbReference>
<accession>A0ABR9AGQ7</accession>
<evidence type="ECO:0000313" key="4">
    <source>
        <dbReference type="Proteomes" id="UP000647133"/>
    </source>
</evidence>